<evidence type="ECO:0000256" key="1">
    <source>
        <dbReference type="SAM" id="MobiDB-lite"/>
    </source>
</evidence>
<sequence length="127" mass="14017">MRQRSGRAEVRCSGPVRVLLVLQTSQRCLRSVKVSDTRLTSGPVLTHVCLITAAVSHPREAPPGLSQDSGSHRSPGTAEEPLSDIPRQTDEPCTSDHALLINTHDLRNHSCLELKRRTYTLNLCVQQ</sequence>
<evidence type="ECO:0000313" key="2">
    <source>
        <dbReference type="EMBL" id="RXN22827.1"/>
    </source>
</evidence>
<gene>
    <name evidence="2" type="ORF">ROHU_006608</name>
</gene>
<dbReference type="EMBL" id="QBIY01012578">
    <property type="protein sequence ID" value="RXN22827.1"/>
    <property type="molecule type" value="Genomic_DNA"/>
</dbReference>
<proteinExistence type="predicted"/>
<name>A0A498N252_LABRO</name>
<dbReference type="AlphaFoldDB" id="A0A498N252"/>
<accession>A0A498N252</accession>
<organism evidence="2 3">
    <name type="scientific">Labeo rohita</name>
    <name type="common">Indian major carp</name>
    <name type="synonym">Cyprinus rohita</name>
    <dbReference type="NCBI Taxonomy" id="84645"/>
    <lineage>
        <taxon>Eukaryota</taxon>
        <taxon>Metazoa</taxon>
        <taxon>Chordata</taxon>
        <taxon>Craniata</taxon>
        <taxon>Vertebrata</taxon>
        <taxon>Euteleostomi</taxon>
        <taxon>Actinopterygii</taxon>
        <taxon>Neopterygii</taxon>
        <taxon>Teleostei</taxon>
        <taxon>Ostariophysi</taxon>
        <taxon>Cypriniformes</taxon>
        <taxon>Cyprinidae</taxon>
        <taxon>Labeoninae</taxon>
        <taxon>Labeonini</taxon>
        <taxon>Labeo</taxon>
    </lineage>
</organism>
<protein>
    <submittedName>
        <fullName evidence="2">Phospholipid phosphatase-related type 5-like protein</fullName>
    </submittedName>
</protein>
<keyword evidence="3" id="KW-1185">Reference proteome</keyword>
<comment type="caution">
    <text evidence="2">The sequence shown here is derived from an EMBL/GenBank/DDBJ whole genome shotgun (WGS) entry which is preliminary data.</text>
</comment>
<feature type="region of interest" description="Disordered" evidence="1">
    <location>
        <begin position="59"/>
        <end position="93"/>
    </location>
</feature>
<reference evidence="2 3" key="1">
    <citation type="submission" date="2018-03" db="EMBL/GenBank/DDBJ databases">
        <title>Draft genome sequence of Rohu Carp (Labeo rohita).</title>
        <authorList>
            <person name="Das P."/>
            <person name="Kushwaha B."/>
            <person name="Joshi C.G."/>
            <person name="Kumar D."/>
            <person name="Nagpure N.S."/>
            <person name="Sahoo L."/>
            <person name="Das S.P."/>
            <person name="Bit A."/>
            <person name="Patnaik S."/>
            <person name="Meher P.K."/>
            <person name="Jayasankar P."/>
            <person name="Koringa P.G."/>
            <person name="Patel N.V."/>
            <person name="Hinsu A.T."/>
            <person name="Kumar R."/>
            <person name="Pandey M."/>
            <person name="Agarwal S."/>
            <person name="Srivastava S."/>
            <person name="Singh M."/>
            <person name="Iquebal M.A."/>
            <person name="Jaiswal S."/>
            <person name="Angadi U.B."/>
            <person name="Kumar N."/>
            <person name="Raza M."/>
            <person name="Shah T.M."/>
            <person name="Rai A."/>
            <person name="Jena J.K."/>
        </authorList>
    </citation>
    <scope>NUCLEOTIDE SEQUENCE [LARGE SCALE GENOMIC DNA]</scope>
    <source>
        <strain evidence="2">DASCIFA01</strain>
        <tissue evidence="2">Testis</tissue>
    </source>
</reference>
<evidence type="ECO:0000313" key="3">
    <source>
        <dbReference type="Proteomes" id="UP000290572"/>
    </source>
</evidence>
<dbReference type="Proteomes" id="UP000290572">
    <property type="component" value="Unassembled WGS sequence"/>
</dbReference>